<dbReference type="EMBL" id="DVMW01000044">
    <property type="protein sequence ID" value="HIU36550.1"/>
    <property type="molecule type" value="Genomic_DNA"/>
</dbReference>
<dbReference type="PANTHER" id="PTHR43434:SF20">
    <property type="entry name" value="5'-NUCLEOTIDASE"/>
    <property type="match status" value="1"/>
</dbReference>
<dbReference type="InterPro" id="IPR023214">
    <property type="entry name" value="HAD_sf"/>
</dbReference>
<dbReference type="GO" id="GO:0004713">
    <property type="term" value="F:protein tyrosine kinase activity"/>
    <property type="evidence" value="ECO:0007669"/>
    <property type="project" value="TreeGrafter"/>
</dbReference>
<dbReference type="GO" id="GO:0016787">
    <property type="term" value="F:hydrolase activity"/>
    <property type="evidence" value="ECO:0007669"/>
    <property type="project" value="UniProtKB-KW"/>
</dbReference>
<dbReference type="InterPro" id="IPR036412">
    <property type="entry name" value="HAD-like_sf"/>
</dbReference>
<dbReference type="SUPFAM" id="SSF56784">
    <property type="entry name" value="HAD-like"/>
    <property type="match status" value="1"/>
</dbReference>
<gene>
    <name evidence="1" type="ORF">IAC53_08100</name>
</gene>
<reference evidence="1" key="2">
    <citation type="journal article" date="2021" name="PeerJ">
        <title>Extensive microbial diversity within the chicken gut microbiome revealed by metagenomics and culture.</title>
        <authorList>
            <person name="Gilroy R."/>
            <person name="Ravi A."/>
            <person name="Getino M."/>
            <person name="Pursley I."/>
            <person name="Horton D.L."/>
            <person name="Alikhan N.F."/>
            <person name="Baker D."/>
            <person name="Gharbi K."/>
            <person name="Hall N."/>
            <person name="Watson M."/>
            <person name="Adriaenssens E.M."/>
            <person name="Foster-Nyarko E."/>
            <person name="Jarju S."/>
            <person name="Secka A."/>
            <person name="Antonio M."/>
            <person name="Oren A."/>
            <person name="Chaudhuri R.R."/>
            <person name="La Ragione R."/>
            <person name="Hildebrand F."/>
            <person name="Pallen M.J."/>
        </authorList>
    </citation>
    <scope>NUCLEOTIDE SEQUENCE</scope>
    <source>
        <strain evidence="1">ChiGjej1B1-19959</strain>
    </source>
</reference>
<keyword evidence="1" id="KW-0378">Hydrolase</keyword>
<proteinExistence type="predicted"/>
<sequence>MEGREAAVPQNRKTPRYKAVLFDFDGTLFDTSEGIFESLRYAFACDGKAPPDDAVLRKFVGPPIYESFKTLFGYPDEKIDFMVEKYRERYRESGWRAARVYDGVPALLRTLSAAGVKIATASSKPVAYIEQILREQGLLPLFDYLGGTQFDDRHTSKTDVIKNTMRALGEPAQACVMVGDRLYDIRGAKGAGVPCIAVLYGFGSRAEFEAYGADYIAETPADAEKLLFEETT</sequence>
<dbReference type="InterPro" id="IPR023198">
    <property type="entry name" value="PGP-like_dom2"/>
</dbReference>
<accession>A0A9D1LEG4</accession>
<protein>
    <submittedName>
        <fullName evidence="1">HAD hydrolase-like protein</fullName>
    </submittedName>
</protein>
<dbReference type="GO" id="GO:0005829">
    <property type="term" value="C:cytosol"/>
    <property type="evidence" value="ECO:0007669"/>
    <property type="project" value="TreeGrafter"/>
</dbReference>
<evidence type="ECO:0000313" key="2">
    <source>
        <dbReference type="Proteomes" id="UP000824071"/>
    </source>
</evidence>
<dbReference type="SFLD" id="SFLDG01129">
    <property type="entry name" value="C1.5:_HAD__Beta-PGM__Phosphata"/>
    <property type="match status" value="1"/>
</dbReference>
<name>A0A9D1LEG4_9FIRM</name>
<dbReference type="PANTHER" id="PTHR43434">
    <property type="entry name" value="PHOSPHOGLYCOLATE PHOSPHATASE"/>
    <property type="match status" value="1"/>
</dbReference>
<dbReference type="Proteomes" id="UP000824071">
    <property type="component" value="Unassembled WGS sequence"/>
</dbReference>
<dbReference type="Pfam" id="PF13419">
    <property type="entry name" value="HAD_2"/>
    <property type="match status" value="1"/>
</dbReference>
<dbReference type="Gene3D" id="3.40.50.1000">
    <property type="entry name" value="HAD superfamily/HAD-like"/>
    <property type="match status" value="1"/>
</dbReference>
<dbReference type="InterPro" id="IPR050155">
    <property type="entry name" value="HAD-like_hydrolase_sf"/>
</dbReference>
<dbReference type="Gene3D" id="1.10.150.240">
    <property type="entry name" value="Putative phosphatase, domain 2"/>
    <property type="match status" value="1"/>
</dbReference>
<reference evidence="1" key="1">
    <citation type="submission" date="2020-10" db="EMBL/GenBank/DDBJ databases">
        <authorList>
            <person name="Gilroy R."/>
        </authorList>
    </citation>
    <scope>NUCLEOTIDE SEQUENCE</scope>
    <source>
        <strain evidence="1">ChiGjej1B1-19959</strain>
    </source>
</reference>
<organism evidence="1 2">
    <name type="scientific">Candidatus Fimenecus excrementigallinarum</name>
    <dbReference type="NCBI Taxonomy" id="2840816"/>
    <lineage>
        <taxon>Bacteria</taxon>
        <taxon>Bacillati</taxon>
        <taxon>Bacillota</taxon>
        <taxon>Clostridia</taxon>
        <taxon>Candidatus Fimenecus</taxon>
    </lineage>
</organism>
<dbReference type="AlphaFoldDB" id="A0A9D1LEG4"/>
<dbReference type="InterPro" id="IPR041492">
    <property type="entry name" value="HAD_2"/>
</dbReference>
<evidence type="ECO:0000313" key="1">
    <source>
        <dbReference type="EMBL" id="HIU36550.1"/>
    </source>
</evidence>
<dbReference type="SFLD" id="SFLDS00003">
    <property type="entry name" value="Haloacid_Dehalogenase"/>
    <property type="match status" value="1"/>
</dbReference>
<comment type="caution">
    <text evidence="1">The sequence shown here is derived from an EMBL/GenBank/DDBJ whole genome shotgun (WGS) entry which is preliminary data.</text>
</comment>